<evidence type="ECO:0000313" key="2">
    <source>
        <dbReference type="Proteomes" id="UP000247437"/>
    </source>
</evidence>
<reference evidence="1 2" key="1">
    <citation type="journal article" date="2018" name="Appl. Microbiol. Biotechnol.">
        <title>Characterization of the caprolactam degradation pathway in Pseudomonas jessenii using mass spectrometry-based proteomics.</title>
        <authorList>
            <person name="Otzen M."/>
            <person name="Palacio C."/>
            <person name="Janssen D.B."/>
        </authorList>
    </citation>
    <scope>NUCLEOTIDE SEQUENCE [LARGE SCALE GENOMIC DNA]</scope>
    <source>
        <strain evidence="1 2">GO3</strain>
    </source>
</reference>
<evidence type="ECO:0000313" key="1">
    <source>
        <dbReference type="EMBL" id="PYY71336.1"/>
    </source>
</evidence>
<dbReference type="EMBL" id="PDLL01000050">
    <property type="protein sequence ID" value="PYY71336.1"/>
    <property type="molecule type" value="Genomic_DNA"/>
</dbReference>
<proteinExistence type="predicted"/>
<name>A0A2W0ETV7_PSEJE</name>
<dbReference type="AlphaFoldDB" id="A0A2W0ETV7"/>
<comment type="caution">
    <text evidence="1">The sequence shown here is derived from an EMBL/GenBank/DDBJ whole genome shotgun (WGS) entry which is preliminary data.</text>
</comment>
<dbReference type="OrthoDB" id="6555744at2"/>
<dbReference type="RefSeq" id="WP_110658485.1">
    <property type="nucleotide sequence ID" value="NZ_PDLL01000050.1"/>
</dbReference>
<gene>
    <name evidence="1" type="ORF">CRX42_06835</name>
</gene>
<dbReference type="Proteomes" id="UP000247437">
    <property type="component" value="Unassembled WGS sequence"/>
</dbReference>
<organism evidence="1 2">
    <name type="scientific">Pseudomonas jessenii</name>
    <dbReference type="NCBI Taxonomy" id="77298"/>
    <lineage>
        <taxon>Bacteria</taxon>
        <taxon>Pseudomonadati</taxon>
        <taxon>Pseudomonadota</taxon>
        <taxon>Gammaproteobacteria</taxon>
        <taxon>Pseudomonadales</taxon>
        <taxon>Pseudomonadaceae</taxon>
        <taxon>Pseudomonas</taxon>
    </lineage>
</organism>
<accession>A0A2W0ETV7</accession>
<sequence>MKETDLIGLLREISNELKQAQAVRGGTDLRSIIENYERVVMLLLGGNLTDNLIRFSPREYLEIYSDYEKSLLEKMDFAQREVNGFLVVRP</sequence>
<protein>
    <submittedName>
        <fullName evidence="1">Uncharacterized protein</fullName>
    </submittedName>
</protein>